<sequence>MDYHFQFLNDDFTLLHDLRIRGINQTFFQMDTVVLCPQFIGIIEVKNLSGSIIFDESTKQMLRKTQNGVESLPNPLTQVRRQRIQLENFLTDQGFPGLPVKSIVVFAHPSTIIETENKSIIHSVIRAEFISEKLELLQGNPIKTHLTFNQIQSIAKQLCQADSPDLTSIFQTYEIDRSDIRKGVYCPSCSHPLMSRQQKNGSWYCSRCLNYSKTAHLQALDDFSILFDEPLTNRACRDFLQLQSRHTTYRMLKERNQMQGNG</sequence>
<accession>A0ABT9YH98</accession>
<protein>
    <recommendedName>
        <fullName evidence="1">NERD domain-containing protein</fullName>
    </recommendedName>
</protein>
<organism evidence="2 3">
    <name type="scientific">Alkalicoccobacillus murimartini</name>
    <dbReference type="NCBI Taxonomy" id="171685"/>
    <lineage>
        <taxon>Bacteria</taxon>
        <taxon>Bacillati</taxon>
        <taxon>Bacillota</taxon>
        <taxon>Bacilli</taxon>
        <taxon>Bacillales</taxon>
        <taxon>Bacillaceae</taxon>
        <taxon>Alkalicoccobacillus</taxon>
    </lineage>
</organism>
<feature type="domain" description="NERD" evidence="1">
    <location>
        <begin position="1"/>
        <end position="109"/>
    </location>
</feature>
<reference evidence="2 3" key="1">
    <citation type="submission" date="2023-07" db="EMBL/GenBank/DDBJ databases">
        <title>Genomic Encyclopedia of Type Strains, Phase IV (KMG-IV): sequencing the most valuable type-strain genomes for metagenomic binning, comparative biology and taxonomic classification.</title>
        <authorList>
            <person name="Goeker M."/>
        </authorList>
    </citation>
    <scope>NUCLEOTIDE SEQUENCE [LARGE SCALE GENOMIC DNA]</scope>
    <source>
        <strain evidence="2 3">DSM 19154</strain>
    </source>
</reference>
<comment type="caution">
    <text evidence="2">The sequence shown here is derived from an EMBL/GenBank/DDBJ whole genome shotgun (WGS) entry which is preliminary data.</text>
</comment>
<dbReference type="PROSITE" id="PS50965">
    <property type="entry name" value="NERD"/>
    <property type="match status" value="1"/>
</dbReference>
<dbReference type="InterPro" id="IPR011528">
    <property type="entry name" value="NERD"/>
</dbReference>
<name>A0ABT9YH98_9BACI</name>
<dbReference type="Proteomes" id="UP001225034">
    <property type="component" value="Unassembled WGS sequence"/>
</dbReference>
<evidence type="ECO:0000259" key="1">
    <source>
        <dbReference type="PROSITE" id="PS50965"/>
    </source>
</evidence>
<proteinExistence type="predicted"/>
<dbReference type="Pfam" id="PF08378">
    <property type="entry name" value="NERD"/>
    <property type="match status" value="1"/>
</dbReference>
<evidence type="ECO:0000313" key="2">
    <source>
        <dbReference type="EMBL" id="MDQ0207071.1"/>
    </source>
</evidence>
<keyword evidence="3" id="KW-1185">Reference proteome</keyword>
<evidence type="ECO:0000313" key="3">
    <source>
        <dbReference type="Proteomes" id="UP001225034"/>
    </source>
</evidence>
<dbReference type="EMBL" id="JAUSUA010000002">
    <property type="protein sequence ID" value="MDQ0207071.1"/>
    <property type="molecule type" value="Genomic_DNA"/>
</dbReference>
<gene>
    <name evidence="2" type="ORF">J2S05_001870</name>
</gene>